<feature type="signal peptide" evidence="1">
    <location>
        <begin position="1"/>
        <end position="19"/>
    </location>
</feature>
<dbReference type="PANTHER" id="PTHR14795:SF0">
    <property type="entry name" value="TRANSMEMBRANE PROTEIN 62"/>
    <property type="match status" value="1"/>
</dbReference>
<feature type="chain" id="PRO_5029473985" evidence="1">
    <location>
        <begin position="20"/>
        <end position="134"/>
    </location>
</feature>
<dbReference type="PANTHER" id="PTHR14795">
    <property type="entry name" value="HELICASE RELATED"/>
    <property type="match status" value="1"/>
</dbReference>
<gene>
    <name evidence="2" type="ORF">Acr_22g0007550</name>
</gene>
<evidence type="ECO:0000256" key="1">
    <source>
        <dbReference type="SAM" id="SignalP"/>
    </source>
</evidence>
<dbReference type="OrthoDB" id="27234at2759"/>
<dbReference type="EMBL" id="BJWL01000022">
    <property type="protein sequence ID" value="GFZ11357.1"/>
    <property type="molecule type" value="Genomic_DNA"/>
</dbReference>
<organism evidence="2 3">
    <name type="scientific">Actinidia rufa</name>
    <dbReference type="NCBI Taxonomy" id="165716"/>
    <lineage>
        <taxon>Eukaryota</taxon>
        <taxon>Viridiplantae</taxon>
        <taxon>Streptophyta</taxon>
        <taxon>Embryophyta</taxon>
        <taxon>Tracheophyta</taxon>
        <taxon>Spermatophyta</taxon>
        <taxon>Magnoliopsida</taxon>
        <taxon>eudicotyledons</taxon>
        <taxon>Gunneridae</taxon>
        <taxon>Pentapetalae</taxon>
        <taxon>asterids</taxon>
        <taxon>Ericales</taxon>
        <taxon>Actinidiaceae</taxon>
        <taxon>Actinidia</taxon>
    </lineage>
</organism>
<reference evidence="2 3" key="1">
    <citation type="submission" date="2019-07" db="EMBL/GenBank/DDBJ databases">
        <title>De Novo Assembly of kiwifruit Actinidia rufa.</title>
        <authorList>
            <person name="Sugita-Konishi S."/>
            <person name="Sato K."/>
            <person name="Mori E."/>
            <person name="Abe Y."/>
            <person name="Kisaki G."/>
            <person name="Hamano K."/>
            <person name="Suezawa K."/>
            <person name="Otani M."/>
            <person name="Fukuda T."/>
            <person name="Manabe T."/>
            <person name="Gomi K."/>
            <person name="Tabuchi M."/>
            <person name="Akimitsu K."/>
            <person name="Kataoka I."/>
        </authorList>
    </citation>
    <scope>NUCLEOTIDE SEQUENCE [LARGE SCALE GENOMIC DNA]</scope>
    <source>
        <strain evidence="3">cv. Fuchu</strain>
    </source>
</reference>
<proteinExistence type="predicted"/>
<keyword evidence="1" id="KW-0732">Signal</keyword>
<dbReference type="Proteomes" id="UP000585474">
    <property type="component" value="Unassembled WGS sequence"/>
</dbReference>
<comment type="caution">
    <text evidence="2">The sequence shown here is derived from an EMBL/GenBank/DDBJ whole genome shotgun (WGS) entry which is preliminary data.</text>
</comment>
<accession>A0A7J0GKL0</accession>
<keyword evidence="3" id="KW-1185">Reference proteome</keyword>
<evidence type="ECO:0000313" key="3">
    <source>
        <dbReference type="Proteomes" id="UP000585474"/>
    </source>
</evidence>
<evidence type="ECO:0000313" key="2">
    <source>
        <dbReference type="EMBL" id="GFZ11357.1"/>
    </source>
</evidence>
<protein>
    <submittedName>
        <fullName evidence="2">Calcineurin-like metallo-phosphoesterase superfamily protein</fullName>
    </submittedName>
</protein>
<dbReference type="AlphaFoldDB" id="A0A7J0GKL0"/>
<sequence>MGMVLLVLSLCFLSTSTLSYPATEEIPKSNLLNENEIIEVKGGPEDVVWLVQLSDLHFSVHHPERTRHFKDIVGPSLSMINPSLVLIHWRSHRGLRGWWKNVRSIRIRAAEGKDGFGFSFRGREDRVTDMAFAI</sequence>
<name>A0A7J0GKL0_9ERIC</name>